<protein>
    <submittedName>
        <fullName evidence="5">DUF3048 domain-containing protein</fullName>
    </submittedName>
</protein>
<dbReference type="InterPro" id="IPR023158">
    <property type="entry name" value="YerB-like_sf"/>
</dbReference>
<evidence type="ECO:0000259" key="4">
    <source>
        <dbReference type="Pfam" id="PF17479"/>
    </source>
</evidence>
<dbReference type="AlphaFoldDB" id="A0A3G8ZKE2"/>
<feature type="compositionally biased region" description="Low complexity" evidence="1">
    <location>
        <begin position="44"/>
        <end position="71"/>
    </location>
</feature>
<keyword evidence="2" id="KW-0732">Signal</keyword>
<dbReference type="Gene3D" id="3.50.90.10">
    <property type="entry name" value="YerB-like"/>
    <property type="match status" value="1"/>
</dbReference>
<evidence type="ECO:0000259" key="3">
    <source>
        <dbReference type="Pfam" id="PF11258"/>
    </source>
</evidence>
<feature type="chain" id="PRO_5018130372" evidence="2">
    <location>
        <begin position="35"/>
        <end position="384"/>
    </location>
</feature>
<organism evidence="5 6">
    <name type="scientific">Nakamurella antarctica</name>
    <dbReference type="NCBI Taxonomy" id="1902245"/>
    <lineage>
        <taxon>Bacteria</taxon>
        <taxon>Bacillati</taxon>
        <taxon>Actinomycetota</taxon>
        <taxon>Actinomycetes</taxon>
        <taxon>Nakamurellales</taxon>
        <taxon>Nakamurellaceae</taxon>
        <taxon>Nakamurella</taxon>
    </lineage>
</organism>
<dbReference type="InterPro" id="IPR035328">
    <property type="entry name" value="DUF3048_C"/>
</dbReference>
<feature type="compositionally biased region" description="Pro residues" evidence="1">
    <location>
        <begin position="72"/>
        <end position="96"/>
    </location>
</feature>
<feature type="region of interest" description="Disordered" evidence="1">
    <location>
        <begin position="44"/>
        <end position="99"/>
    </location>
</feature>
<dbReference type="InterPro" id="IPR021416">
    <property type="entry name" value="DUF3048_N"/>
</dbReference>
<gene>
    <name evidence="5" type="ORF">EH165_05750</name>
</gene>
<accession>A0A3G8ZKE2</accession>
<reference evidence="5 6" key="2">
    <citation type="submission" date="2018-12" db="EMBL/GenBank/DDBJ databases">
        <title>Nakamurella antarcticus sp. nov., isolated from Antarctica South Shetland Islands soil.</title>
        <authorList>
            <person name="Peng F."/>
        </authorList>
    </citation>
    <scope>NUCLEOTIDE SEQUENCE [LARGE SCALE GENOMIC DNA]</scope>
    <source>
        <strain evidence="5 6">S14-144</strain>
    </source>
</reference>
<name>A0A3G8ZKE2_9ACTN</name>
<keyword evidence="6" id="KW-1185">Reference proteome</keyword>
<dbReference type="Pfam" id="PF17479">
    <property type="entry name" value="DUF3048_C"/>
    <property type="match status" value="1"/>
</dbReference>
<sequence>MSPSQRTFSRRAPKLAGFAASVVAMTVLAGTVLAACGSADVAVESSAAPSTVSTSSTTKTTPKTTSTTTTPTPTPTPVPESTPEPAPAPPAAPAPINPLTGLDFSANPVLAVKIDNTDFGGLQYGTSAADIVYVEQVEGGLTRLVAVFHSTLPEEVGPVRSVRTTDAELLRPLGKPALVFSGGSGVPVQALRESPVIDASQGAIGGAYWRSSVASGSYNLHANLAQISTSIPDISQPNNIGFTFGADYPAMAAGRDVTSLAVSMSRTIKFTYNDGAYQYIRKDKVSVDGNDGATIAPVNLLVQNVQNQPDGVVDTNGSPSYKTDTVGSGTFTLYRDGKAIDGTWSRTELDGATSYLDGAGAPVLFKPGKTWVMLAPQNSSVSEG</sequence>
<dbReference type="OrthoDB" id="9779102at2"/>
<reference evidence="5 6" key="1">
    <citation type="submission" date="2018-11" db="EMBL/GenBank/DDBJ databases">
        <authorList>
            <person name="Da X."/>
        </authorList>
    </citation>
    <scope>NUCLEOTIDE SEQUENCE [LARGE SCALE GENOMIC DNA]</scope>
    <source>
        <strain evidence="5 6">S14-144</strain>
    </source>
</reference>
<evidence type="ECO:0000256" key="1">
    <source>
        <dbReference type="SAM" id="MobiDB-lite"/>
    </source>
</evidence>
<dbReference type="EMBL" id="CP034170">
    <property type="protein sequence ID" value="AZI57723.1"/>
    <property type="molecule type" value="Genomic_DNA"/>
</dbReference>
<feature type="domain" description="DUF3048" evidence="4">
    <location>
        <begin position="266"/>
        <end position="372"/>
    </location>
</feature>
<evidence type="ECO:0000313" key="5">
    <source>
        <dbReference type="EMBL" id="AZI57723.1"/>
    </source>
</evidence>
<dbReference type="KEGG" id="nak:EH165_05750"/>
<dbReference type="RefSeq" id="WP_124798408.1">
    <property type="nucleotide sequence ID" value="NZ_CP034170.1"/>
</dbReference>
<dbReference type="Pfam" id="PF11258">
    <property type="entry name" value="DUF3048"/>
    <property type="match status" value="1"/>
</dbReference>
<feature type="domain" description="DUF3048" evidence="3">
    <location>
        <begin position="105"/>
        <end position="231"/>
    </location>
</feature>
<evidence type="ECO:0000256" key="2">
    <source>
        <dbReference type="SAM" id="SignalP"/>
    </source>
</evidence>
<dbReference type="SUPFAM" id="SSF159774">
    <property type="entry name" value="YerB-like"/>
    <property type="match status" value="1"/>
</dbReference>
<dbReference type="Proteomes" id="UP000268084">
    <property type="component" value="Chromosome"/>
</dbReference>
<evidence type="ECO:0000313" key="6">
    <source>
        <dbReference type="Proteomes" id="UP000268084"/>
    </source>
</evidence>
<proteinExistence type="predicted"/>
<feature type="signal peptide" evidence="2">
    <location>
        <begin position="1"/>
        <end position="34"/>
    </location>
</feature>